<protein>
    <submittedName>
        <fullName evidence="15">Chemotaxis protein CheB</fullName>
    </submittedName>
</protein>
<evidence type="ECO:0000256" key="3">
    <source>
        <dbReference type="ARBA" id="ARBA00022553"/>
    </source>
</evidence>
<dbReference type="GO" id="GO:0008984">
    <property type="term" value="F:protein-glutamate methylesterase activity"/>
    <property type="evidence" value="ECO:0007669"/>
    <property type="project" value="InterPro"/>
</dbReference>
<dbReference type="Gene3D" id="3.30.565.10">
    <property type="entry name" value="Histidine kinase-like ATPase, C-terminal domain"/>
    <property type="match status" value="1"/>
</dbReference>
<evidence type="ECO:0000256" key="7">
    <source>
        <dbReference type="ARBA" id="ARBA00022741"/>
    </source>
</evidence>
<dbReference type="InterPro" id="IPR022641">
    <property type="entry name" value="CheR_N"/>
</dbReference>
<gene>
    <name evidence="15" type="ORF">FHY64_06650</name>
</gene>
<dbReference type="CDD" id="cd16434">
    <property type="entry name" value="CheB-CheR_fusion"/>
    <property type="match status" value="1"/>
</dbReference>
<dbReference type="SUPFAM" id="SSF55785">
    <property type="entry name" value="PYP-like sensor domain (PAS domain)"/>
    <property type="match status" value="1"/>
</dbReference>
<dbReference type="SMART" id="SM00138">
    <property type="entry name" value="MeTrc"/>
    <property type="match status" value="1"/>
</dbReference>
<comment type="caution">
    <text evidence="10">Lacks conserved residue(s) required for the propagation of feature annotation.</text>
</comment>
<dbReference type="Pfam" id="PF07536">
    <property type="entry name" value="HWE_HK"/>
    <property type="match status" value="1"/>
</dbReference>
<dbReference type="OrthoDB" id="9816309at2"/>
<dbReference type="InterPro" id="IPR050903">
    <property type="entry name" value="Bact_Chemotaxis_MeTrfase"/>
</dbReference>
<evidence type="ECO:0000259" key="13">
    <source>
        <dbReference type="PROSITE" id="PS50122"/>
    </source>
</evidence>
<comment type="catalytic activity">
    <reaction evidence="2">
        <text>L-glutamyl-[protein] + S-adenosyl-L-methionine = [protein]-L-glutamate 5-O-methyl ester + S-adenosyl-L-homocysteine</text>
        <dbReference type="Rhea" id="RHEA:24452"/>
        <dbReference type="Rhea" id="RHEA-COMP:10208"/>
        <dbReference type="Rhea" id="RHEA-COMP:10311"/>
        <dbReference type="ChEBI" id="CHEBI:29973"/>
        <dbReference type="ChEBI" id="CHEBI:57856"/>
        <dbReference type="ChEBI" id="CHEBI:59789"/>
        <dbReference type="ChEBI" id="CHEBI:82795"/>
        <dbReference type="EC" id="2.1.1.80"/>
    </reaction>
</comment>
<dbReference type="InterPro" id="IPR035909">
    <property type="entry name" value="CheB_C"/>
</dbReference>
<dbReference type="InterPro" id="IPR000673">
    <property type="entry name" value="Sig_transdc_resp-reg_Me-estase"/>
</dbReference>
<dbReference type="InterPro" id="IPR036804">
    <property type="entry name" value="CheR_N_sf"/>
</dbReference>
<organism evidence="15 16">
    <name type="scientific">Pelagovum pacificum</name>
    <dbReference type="NCBI Taxonomy" id="2588711"/>
    <lineage>
        <taxon>Bacteria</taxon>
        <taxon>Pseudomonadati</taxon>
        <taxon>Pseudomonadota</taxon>
        <taxon>Alphaproteobacteria</taxon>
        <taxon>Rhodobacterales</taxon>
        <taxon>Paracoccaceae</taxon>
        <taxon>Pelagovum</taxon>
    </lineage>
</organism>
<name>A0A5C5GHT0_9RHOB</name>
<feature type="compositionally biased region" description="Basic and acidic residues" evidence="12">
    <location>
        <begin position="476"/>
        <end position="485"/>
    </location>
</feature>
<dbReference type="AlphaFoldDB" id="A0A5C5GHT0"/>
<feature type="coiled-coil region" evidence="11">
    <location>
        <begin position="613"/>
        <end position="679"/>
    </location>
</feature>
<dbReference type="PANTHER" id="PTHR24422">
    <property type="entry name" value="CHEMOTAXIS PROTEIN METHYLTRANSFERASE"/>
    <property type="match status" value="1"/>
</dbReference>
<dbReference type="GO" id="GO:0005524">
    <property type="term" value="F:ATP binding"/>
    <property type="evidence" value="ECO:0007669"/>
    <property type="project" value="UniProtKB-KW"/>
</dbReference>
<dbReference type="InterPro" id="IPR035965">
    <property type="entry name" value="PAS-like_dom_sf"/>
</dbReference>
<keyword evidence="3" id="KW-0597">Phosphoprotein</keyword>
<dbReference type="SUPFAM" id="SSF53335">
    <property type="entry name" value="S-adenosyl-L-methionine-dependent methyltransferases"/>
    <property type="match status" value="1"/>
</dbReference>
<dbReference type="InterPro" id="IPR029063">
    <property type="entry name" value="SAM-dependent_MTases_sf"/>
</dbReference>
<evidence type="ECO:0000313" key="16">
    <source>
        <dbReference type="Proteomes" id="UP000314011"/>
    </source>
</evidence>
<dbReference type="Proteomes" id="UP000314011">
    <property type="component" value="Unassembled WGS sequence"/>
</dbReference>
<evidence type="ECO:0000256" key="10">
    <source>
        <dbReference type="PROSITE-ProRule" id="PRU00050"/>
    </source>
</evidence>
<dbReference type="InterPro" id="IPR036890">
    <property type="entry name" value="HATPase_C_sf"/>
</dbReference>
<evidence type="ECO:0000313" key="15">
    <source>
        <dbReference type="EMBL" id="TNY34335.1"/>
    </source>
</evidence>
<evidence type="ECO:0000259" key="14">
    <source>
        <dbReference type="PROSITE" id="PS50123"/>
    </source>
</evidence>
<evidence type="ECO:0000256" key="2">
    <source>
        <dbReference type="ARBA" id="ARBA00001541"/>
    </source>
</evidence>
<keyword evidence="8" id="KW-0418">Kinase</keyword>
<dbReference type="InterPro" id="IPR011102">
    <property type="entry name" value="Sig_transdc_His_kinase_HWE"/>
</dbReference>
<keyword evidence="7" id="KW-0547">Nucleotide-binding</keyword>
<dbReference type="SMART" id="SM00911">
    <property type="entry name" value="HWE_HK"/>
    <property type="match status" value="1"/>
</dbReference>
<dbReference type="Gene3D" id="3.40.50.150">
    <property type="entry name" value="Vaccinia Virus protein VP39"/>
    <property type="match status" value="1"/>
</dbReference>
<dbReference type="PROSITE" id="PS50122">
    <property type="entry name" value="CHEB"/>
    <property type="match status" value="1"/>
</dbReference>
<dbReference type="Gene3D" id="1.10.155.10">
    <property type="entry name" value="Chemotaxis receptor methyltransferase CheR, N-terminal domain"/>
    <property type="match status" value="1"/>
</dbReference>
<dbReference type="PROSITE" id="PS50123">
    <property type="entry name" value="CHER"/>
    <property type="match status" value="1"/>
</dbReference>
<dbReference type="Pfam" id="PF03705">
    <property type="entry name" value="CheR_N"/>
    <property type="match status" value="1"/>
</dbReference>
<dbReference type="GO" id="GO:0004673">
    <property type="term" value="F:protein histidine kinase activity"/>
    <property type="evidence" value="ECO:0007669"/>
    <property type="project" value="UniProtKB-EC"/>
</dbReference>
<evidence type="ECO:0000256" key="5">
    <source>
        <dbReference type="ARBA" id="ARBA00022679"/>
    </source>
</evidence>
<keyword evidence="5" id="KW-0808">Transferase</keyword>
<dbReference type="Gene3D" id="3.30.450.20">
    <property type="entry name" value="PAS domain"/>
    <property type="match status" value="2"/>
</dbReference>
<dbReference type="Pfam" id="PF01739">
    <property type="entry name" value="CheR"/>
    <property type="match status" value="1"/>
</dbReference>
<dbReference type="SUPFAM" id="SSF47757">
    <property type="entry name" value="Chemotaxis receptor methyltransferase CheR, N-terminal domain"/>
    <property type="match status" value="1"/>
</dbReference>
<dbReference type="GO" id="GO:0008983">
    <property type="term" value="F:protein-glutamate O-methyltransferase activity"/>
    <property type="evidence" value="ECO:0007669"/>
    <property type="project" value="UniProtKB-EC"/>
</dbReference>
<dbReference type="GO" id="GO:0032259">
    <property type="term" value="P:methylation"/>
    <property type="evidence" value="ECO:0007669"/>
    <property type="project" value="UniProtKB-KW"/>
</dbReference>
<evidence type="ECO:0000256" key="4">
    <source>
        <dbReference type="ARBA" id="ARBA00022603"/>
    </source>
</evidence>
<keyword evidence="9" id="KW-0067">ATP-binding</keyword>
<dbReference type="GO" id="GO:0005737">
    <property type="term" value="C:cytoplasm"/>
    <property type="evidence" value="ECO:0007669"/>
    <property type="project" value="InterPro"/>
</dbReference>
<feature type="domain" description="CheB-type methylesterase" evidence="13">
    <location>
        <begin position="1"/>
        <end position="168"/>
    </location>
</feature>
<feature type="domain" description="CheR-type methyltransferase" evidence="14">
    <location>
        <begin position="186"/>
        <end position="444"/>
    </location>
</feature>
<feature type="region of interest" description="Disordered" evidence="12">
    <location>
        <begin position="450"/>
        <end position="485"/>
    </location>
</feature>
<comment type="caution">
    <text evidence="15">The sequence shown here is derived from an EMBL/GenBank/DDBJ whole genome shotgun (WGS) entry which is preliminary data.</text>
</comment>
<dbReference type="Gene3D" id="3.40.50.180">
    <property type="entry name" value="Methylesterase CheB, C-terminal domain"/>
    <property type="match status" value="1"/>
</dbReference>
<dbReference type="Pfam" id="PF13596">
    <property type="entry name" value="PAS_10"/>
    <property type="match status" value="1"/>
</dbReference>
<dbReference type="SUPFAM" id="SSF52738">
    <property type="entry name" value="Methylesterase CheB, C-terminal domain"/>
    <property type="match status" value="1"/>
</dbReference>
<dbReference type="InterPro" id="IPR000780">
    <property type="entry name" value="CheR_MeTrfase"/>
</dbReference>
<comment type="catalytic activity">
    <reaction evidence="1">
        <text>ATP + protein L-histidine = ADP + protein N-phospho-L-histidine.</text>
        <dbReference type="EC" id="2.7.13.3"/>
    </reaction>
</comment>
<proteinExistence type="predicted"/>
<evidence type="ECO:0000256" key="11">
    <source>
        <dbReference type="SAM" id="Coils"/>
    </source>
</evidence>
<dbReference type="PRINTS" id="PR00996">
    <property type="entry name" value="CHERMTFRASE"/>
</dbReference>
<keyword evidence="4" id="KW-0489">Methyltransferase</keyword>
<evidence type="ECO:0000256" key="8">
    <source>
        <dbReference type="ARBA" id="ARBA00022777"/>
    </source>
</evidence>
<keyword evidence="16" id="KW-1185">Reference proteome</keyword>
<dbReference type="Pfam" id="PF01339">
    <property type="entry name" value="CheB_methylest"/>
    <property type="match status" value="1"/>
</dbReference>
<accession>A0A5C5GHT0</accession>
<dbReference type="PANTHER" id="PTHR24422:SF27">
    <property type="entry name" value="PROTEIN-GLUTAMATE O-METHYLTRANSFERASE"/>
    <property type="match status" value="1"/>
</dbReference>
<evidence type="ECO:0000256" key="12">
    <source>
        <dbReference type="SAM" id="MobiDB-lite"/>
    </source>
</evidence>
<dbReference type="GO" id="GO:0000156">
    <property type="term" value="F:phosphorelay response regulator activity"/>
    <property type="evidence" value="ECO:0007669"/>
    <property type="project" value="InterPro"/>
</dbReference>
<evidence type="ECO:0000256" key="9">
    <source>
        <dbReference type="ARBA" id="ARBA00022840"/>
    </source>
</evidence>
<dbReference type="GO" id="GO:0006935">
    <property type="term" value="P:chemotaxis"/>
    <property type="evidence" value="ECO:0007669"/>
    <property type="project" value="InterPro"/>
</dbReference>
<dbReference type="EMBL" id="VFFF01000001">
    <property type="protein sequence ID" value="TNY34335.1"/>
    <property type="molecule type" value="Genomic_DNA"/>
</dbReference>
<reference evidence="15 16" key="1">
    <citation type="submission" date="2019-06" db="EMBL/GenBank/DDBJ databases">
        <title>Genome of new Rhodobacteraceae sp. SM1903.</title>
        <authorList>
            <person name="Ren X."/>
        </authorList>
    </citation>
    <scope>NUCLEOTIDE SEQUENCE [LARGE SCALE GENOMIC DNA]</scope>
    <source>
        <strain evidence="15 16">SM1903</strain>
    </source>
</reference>
<evidence type="ECO:0000256" key="1">
    <source>
        <dbReference type="ARBA" id="ARBA00000085"/>
    </source>
</evidence>
<keyword evidence="11" id="KW-0175">Coiled coil</keyword>
<dbReference type="InterPro" id="IPR022642">
    <property type="entry name" value="CheR_C"/>
</dbReference>
<evidence type="ECO:0000256" key="6">
    <source>
        <dbReference type="ARBA" id="ARBA00022691"/>
    </source>
</evidence>
<keyword evidence="6" id="KW-0949">S-adenosyl-L-methionine</keyword>
<sequence length="1115" mass="125198">MLASAQGDTNLAFVVVQHLDPNHESLLAELLGRHTDMKVRQVAGGEEITRGHVYIIPPGHGLSVEGGVLNLTDFAQPRGLRRPIDDFFESLAEDQGRYAACVILSGTGADGSAGLRAIKEHGGLCIVQAPETAKYDGMPTSAQSTGLVDFVRSPDRIIESIQQFYAYTSVAESEEKLARTVEQCVEDICTVVRKTSGHDFFGYKKSTLIRRIQRRIQVLDLKDATAYLRRIRSDADECDVLFRELLINVTRFFRDPDHFDVLRDEVVRPLVRDADDGEIRIWIPGCSSGEEAYSIAMLFAEEVRSADRHLDVQIFATDIDERMLRIAREGVYPHAALADIPETMRDRYTIARESSFQVATSIREMIRFSIHSVVRDPPFSNIDMLSCRNLLIYFGDKLQTAALPIFHYALKSRGVLFLGPSETVGRHENLFQPIDAHARIFRRKDGRRKYPLHLPGQVRGDSADREPSSRSGQASEGERQSYQRSDVTEKLMQGYAPASLLVSPTGQVLGSTGKLGKYLDINPGRPENQHAHAIARPGLREGMSALIRNVVRTGRRAVSRDLTARSELGVQKLDLVADPMPDGSVLLVFRDRDRFEAQDEDDIEQLDPSDSHVQSLEDELRSTRTRLHTTVEELETANEELKSSNEEMMSMNEELQSTNEELATVNDELKSKVDELSVANADLSNFFASTTLPLVVVDNQKRIRNFTDAIQSIYPFRQADRGRPLSEVTGSLVENEEVLEGITTVMRTNEPVQMRVSERSDERTWALVITPYLTRYGDLDGATLVFTELTDALRLQDQLSRERERLKLALEVAHFGVWEFVPRTGALDYDSKSKELLGARADNPPDTVRKLLRLVAKEDRVAVESAMRNMREHGEPMDVNFAIGDGDRPHTLRCVGSRVGQGRRARILGVLFDVTKETEARRVREMMIREMNHRVKNLFSIISGMVRIAGRNAQSIPALVEGIERRVTALSRSHDMTQRSAEDGPVTLEDSVRVALEPYDSEAKITCEGPNIEVTTHDQTPLSLLLHEWATNAAKYGVLGPLKGRLDVMWHRRSDGKIDLHWNEIYDERLEKVETGEPGFGSTLVTLSASQIRGEVSVDSHASGRKTRLTYEPER</sequence>